<reference evidence="10 11" key="1">
    <citation type="submission" date="2019-08" db="EMBL/GenBank/DDBJ databases">
        <title>Rapid identification of Enteric Bacteria from Whole Genome Sequences (WGS) using Average Nucleotide Identity (ANI).</title>
        <authorList>
            <person name="Lane C."/>
        </authorList>
    </citation>
    <scope>NUCLEOTIDE SEQUENCE [LARGE SCALE GENOMIC DNA]</scope>
    <source>
        <strain evidence="10 11">D4984</strain>
    </source>
</reference>
<dbReference type="InterPro" id="IPR003423">
    <property type="entry name" value="OMP_efflux"/>
</dbReference>
<dbReference type="Gene3D" id="1.20.1600.10">
    <property type="entry name" value="Outer membrane efflux proteins (OEP)"/>
    <property type="match status" value="1"/>
</dbReference>
<gene>
    <name evidence="10" type="ORF">FVD16_00510</name>
</gene>
<dbReference type="PANTHER" id="PTHR30026:SF20">
    <property type="entry name" value="OUTER MEMBRANE PROTEIN TOLC"/>
    <property type="match status" value="1"/>
</dbReference>
<dbReference type="EMBL" id="VRMA01000002">
    <property type="protein sequence ID" value="TXK60900.1"/>
    <property type="molecule type" value="Genomic_DNA"/>
</dbReference>
<keyword evidence="3" id="KW-0813">Transport</keyword>
<evidence type="ECO:0000313" key="10">
    <source>
        <dbReference type="EMBL" id="TXK60900.1"/>
    </source>
</evidence>
<evidence type="ECO:0000256" key="6">
    <source>
        <dbReference type="ARBA" id="ARBA00023136"/>
    </source>
</evidence>
<feature type="signal peptide" evidence="9">
    <location>
        <begin position="1"/>
        <end position="19"/>
    </location>
</feature>
<protein>
    <submittedName>
        <fullName evidence="10">TolC family protein</fullName>
    </submittedName>
</protein>
<dbReference type="PANTHER" id="PTHR30026">
    <property type="entry name" value="OUTER MEMBRANE PROTEIN TOLC"/>
    <property type="match status" value="1"/>
</dbReference>
<dbReference type="Proteomes" id="UP000321317">
    <property type="component" value="Unassembled WGS sequence"/>
</dbReference>
<comment type="similarity">
    <text evidence="2">Belongs to the outer membrane factor (OMF) (TC 1.B.17) family.</text>
</comment>
<sequence>MKKINKCLVLILTPLILKASNLNELIELSLKNESYLIKELQNLQSIAQKDAAFNAYLPSLSLNSGYMANNKDRSLIDPNESLFSRLSLNFLLYDGGKREAHIKSLKLKEILTRLDKKEQKNLLALSATTLYFNYLSLEEIVKANEQKKAFLKQNLIRLENFHKAGLSAKDELESIRAKYHLASLELSQNLLKIENLKKELFILATKEFTPLGKASLKEPRKSQSQNIKVLKAKEQIYLANEGVSMARAEFFPKFFVQNHLSFYENNHNPKIPAPYQNLGAEMFNESGTTNQILLGLEWKIFDFGARNKELESKRLNVQIQKANYALLKRQNEEELKYLEKNLSVLKEQIKALKYSLNAANLAYESVDRKYNAGLCSYVEYLGALELKFKALSDLELAKNELEITKANYYFTAGLEINKEIE</sequence>
<evidence type="ECO:0000256" key="9">
    <source>
        <dbReference type="SAM" id="SignalP"/>
    </source>
</evidence>
<keyword evidence="11" id="KW-1185">Reference proteome</keyword>
<keyword evidence="6" id="KW-0472">Membrane</keyword>
<evidence type="ECO:0000256" key="3">
    <source>
        <dbReference type="ARBA" id="ARBA00022448"/>
    </source>
</evidence>
<accession>A0ABY3L470</accession>
<evidence type="ECO:0000256" key="4">
    <source>
        <dbReference type="ARBA" id="ARBA00022452"/>
    </source>
</evidence>
<keyword evidence="4" id="KW-1134">Transmembrane beta strand</keyword>
<evidence type="ECO:0000256" key="2">
    <source>
        <dbReference type="ARBA" id="ARBA00007613"/>
    </source>
</evidence>
<evidence type="ECO:0000256" key="5">
    <source>
        <dbReference type="ARBA" id="ARBA00022692"/>
    </source>
</evidence>
<organism evidence="10 11">
    <name type="scientific">Campylobacter helveticus</name>
    <dbReference type="NCBI Taxonomy" id="28898"/>
    <lineage>
        <taxon>Bacteria</taxon>
        <taxon>Pseudomonadati</taxon>
        <taxon>Campylobacterota</taxon>
        <taxon>Epsilonproteobacteria</taxon>
        <taxon>Campylobacterales</taxon>
        <taxon>Campylobacteraceae</taxon>
        <taxon>Campylobacter</taxon>
    </lineage>
</organism>
<keyword evidence="7" id="KW-0998">Cell outer membrane</keyword>
<proteinExistence type="inferred from homology"/>
<dbReference type="RefSeq" id="WP_131936068.1">
    <property type="nucleotide sequence ID" value="NZ_CAUWMG010000023.1"/>
</dbReference>
<keyword evidence="8" id="KW-0175">Coiled coil</keyword>
<comment type="subcellular location">
    <subcellularLocation>
        <location evidence="1">Cell outer membrane</location>
    </subcellularLocation>
</comment>
<feature type="chain" id="PRO_5047350466" evidence="9">
    <location>
        <begin position="20"/>
        <end position="421"/>
    </location>
</feature>
<keyword evidence="9" id="KW-0732">Signal</keyword>
<name>A0ABY3L470_9BACT</name>
<feature type="coiled-coil region" evidence="8">
    <location>
        <begin position="328"/>
        <end position="355"/>
    </location>
</feature>
<evidence type="ECO:0000256" key="7">
    <source>
        <dbReference type="ARBA" id="ARBA00023237"/>
    </source>
</evidence>
<comment type="caution">
    <text evidence="10">The sequence shown here is derived from an EMBL/GenBank/DDBJ whole genome shotgun (WGS) entry which is preliminary data.</text>
</comment>
<evidence type="ECO:0000256" key="8">
    <source>
        <dbReference type="SAM" id="Coils"/>
    </source>
</evidence>
<dbReference type="Pfam" id="PF02321">
    <property type="entry name" value="OEP"/>
    <property type="match status" value="1"/>
</dbReference>
<dbReference type="InterPro" id="IPR051906">
    <property type="entry name" value="TolC-like"/>
</dbReference>
<evidence type="ECO:0000313" key="11">
    <source>
        <dbReference type="Proteomes" id="UP000321317"/>
    </source>
</evidence>
<evidence type="ECO:0000256" key="1">
    <source>
        <dbReference type="ARBA" id="ARBA00004442"/>
    </source>
</evidence>
<dbReference type="SUPFAM" id="SSF56954">
    <property type="entry name" value="Outer membrane efflux proteins (OEP)"/>
    <property type="match status" value="1"/>
</dbReference>
<keyword evidence="5" id="KW-0812">Transmembrane</keyword>